<feature type="signal peptide" evidence="1">
    <location>
        <begin position="1"/>
        <end position="29"/>
    </location>
</feature>
<dbReference type="InterPro" id="IPR029058">
    <property type="entry name" value="AB_hydrolase_fold"/>
</dbReference>
<evidence type="ECO:0000313" key="2">
    <source>
        <dbReference type="EMBL" id="CAG9612188.1"/>
    </source>
</evidence>
<reference evidence="2 3" key="1">
    <citation type="submission" date="2021-10" db="EMBL/GenBank/DDBJ databases">
        <authorList>
            <person name="Criscuolo A."/>
        </authorList>
    </citation>
    <scope>NUCLEOTIDE SEQUENCE [LARGE SCALE GENOMIC DNA]</scope>
    <source>
        <strain evidence="3">CIP 111899</strain>
    </source>
</reference>
<dbReference type="Gene3D" id="3.40.50.1820">
    <property type="entry name" value="alpha/beta hydrolase"/>
    <property type="match status" value="1"/>
</dbReference>
<organism evidence="2 3">
    <name type="scientific">Bacillus rhizoplanae</name>
    <dbReference type="NCBI Taxonomy" id="2880966"/>
    <lineage>
        <taxon>Bacteria</taxon>
        <taxon>Bacillati</taxon>
        <taxon>Bacillota</taxon>
        <taxon>Bacilli</taxon>
        <taxon>Bacillales</taxon>
        <taxon>Bacillaceae</taxon>
        <taxon>Bacillus</taxon>
    </lineage>
</organism>
<accession>A0ABM8Y8V2</accession>
<evidence type="ECO:0000256" key="1">
    <source>
        <dbReference type="SAM" id="SignalP"/>
    </source>
</evidence>
<keyword evidence="3" id="KW-1185">Reference proteome</keyword>
<sequence length="532" mass="58731">MLHKFKRFLALLTVFIFISCSFSISSASASSMQMSGGIFPPSESFTPGDWFLGATPEHDSNKPPIVFVQGKNGNAKDWYGETVYHGMNDMYNYAYNAGYQTVFVQLYDAAGKGSASEWDNGRMLASMLEQIYNHFGKKVNIVAHSKGGPDTQAALVHYGASRFVGNVVTLASPHYGSNLADLAYSWWAGWLASLLGQRDDGTYSLQTGEMAQFRNITDNNPNAKLNRYYTAAGTSWGPAFSALSMGGLYLSWYGSNDGLVNEWSTKLPYGTHLFTDSSLDHDSIRKGSAVFSRIEPYLRNTSSFASIANENIFEESQKNLAVNANQTVLGGPLTPNSWVEQTFAMDTVTDGNISVLTASPDVQMQLIAPSGKVYTNQNSKAATGEEYVYFSGATIRTFQVDQMEVGEWRLKMMSQAQKDAYLMLANYKQVAPFTLEMPGKVKKSKAEFKLKQSTKRSLQQGDLSFDVRVVDRDGNLVSHSSKLQKTDTVTFTGNLPDVAKSGVYNVTIDIRGKNKEGKAYTRTIVRSVYIEK</sequence>
<gene>
    <name evidence="2" type="ORF">BACCIP111899_01360</name>
</gene>
<proteinExistence type="predicted"/>
<dbReference type="PROSITE" id="PS51257">
    <property type="entry name" value="PROKAR_LIPOPROTEIN"/>
    <property type="match status" value="1"/>
</dbReference>
<evidence type="ECO:0000313" key="3">
    <source>
        <dbReference type="Proteomes" id="UP000789423"/>
    </source>
</evidence>
<name>A0ABM8Y8V2_9BACI</name>
<dbReference type="Proteomes" id="UP000789423">
    <property type="component" value="Unassembled WGS sequence"/>
</dbReference>
<dbReference type="RefSeq" id="WP_230574384.1">
    <property type="nucleotide sequence ID" value="NZ_CAKJTI010000004.1"/>
</dbReference>
<comment type="caution">
    <text evidence="2">The sequence shown here is derived from an EMBL/GenBank/DDBJ whole genome shotgun (WGS) entry which is preliminary data.</text>
</comment>
<evidence type="ECO:0008006" key="4">
    <source>
        <dbReference type="Google" id="ProtNLM"/>
    </source>
</evidence>
<dbReference type="EMBL" id="CAKJTI010000004">
    <property type="protein sequence ID" value="CAG9612188.1"/>
    <property type="molecule type" value="Genomic_DNA"/>
</dbReference>
<dbReference type="SUPFAM" id="SSF53474">
    <property type="entry name" value="alpha/beta-Hydrolases"/>
    <property type="match status" value="1"/>
</dbReference>
<keyword evidence="1" id="KW-0732">Signal</keyword>
<protein>
    <recommendedName>
        <fullName evidence="4">Triacylglycerol esterase/lipase EstA, alpha/beta hydrolase fold</fullName>
    </recommendedName>
</protein>
<feature type="chain" id="PRO_5047514276" description="Triacylglycerol esterase/lipase EstA, alpha/beta hydrolase fold" evidence="1">
    <location>
        <begin position="30"/>
        <end position="532"/>
    </location>
</feature>